<dbReference type="AlphaFoldDB" id="A0AAV7KTE3"/>
<evidence type="ECO:0000313" key="1">
    <source>
        <dbReference type="EMBL" id="KAJ1082485.1"/>
    </source>
</evidence>
<dbReference type="EMBL" id="JANPWB010000016">
    <property type="protein sequence ID" value="KAJ1082485.1"/>
    <property type="molecule type" value="Genomic_DNA"/>
</dbReference>
<organism evidence="1 2">
    <name type="scientific">Pleurodeles waltl</name>
    <name type="common">Iberian ribbed newt</name>
    <dbReference type="NCBI Taxonomy" id="8319"/>
    <lineage>
        <taxon>Eukaryota</taxon>
        <taxon>Metazoa</taxon>
        <taxon>Chordata</taxon>
        <taxon>Craniata</taxon>
        <taxon>Vertebrata</taxon>
        <taxon>Euteleostomi</taxon>
        <taxon>Amphibia</taxon>
        <taxon>Batrachia</taxon>
        <taxon>Caudata</taxon>
        <taxon>Salamandroidea</taxon>
        <taxon>Salamandridae</taxon>
        <taxon>Pleurodelinae</taxon>
        <taxon>Pleurodeles</taxon>
    </lineage>
</organism>
<sequence>VQLEEAQSFCVAMKDSDMRQVSFSYQMFSSPKVQRLLWLVVMSVMALKKADVTTGLPGGSL</sequence>
<name>A0AAV7KTE3_PLEWA</name>
<comment type="caution">
    <text evidence="1">The sequence shown here is derived from an EMBL/GenBank/DDBJ whole genome shotgun (WGS) entry which is preliminary data.</text>
</comment>
<feature type="non-terminal residue" evidence="1">
    <location>
        <position position="1"/>
    </location>
</feature>
<gene>
    <name evidence="1" type="ORF">NDU88_002650</name>
</gene>
<reference evidence="1" key="1">
    <citation type="journal article" date="2022" name="bioRxiv">
        <title>Sequencing and chromosome-scale assembly of the giantPleurodeles waltlgenome.</title>
        <authorList>
            <person name="Brown T."/>
            <person name="Elewa A."/>
            <person name="Iarovenko S."/>
            <person name="Subramanian E."/>
            <person name="Araus A.J."/>
            <person name="Petzold A."/>
            <person name="Susuki M."/>
            <person name="Suzuki K.-i.T."/>
            <person name="Hayashi T."/>
            <person name="Toyoda A."/>
            <person name="Oliveira C."/>
            <person name="Osipova E."/>
            <person name="Leigh N.D."/>
            <person name="Simon A."/>
            <person name="Yun M.H."/>
        </authorList>
    </citation>
    <scope>NUCLEOTIDE SEQUENCE</scope>
    <source>
        <strain evidence="1">20211129_DDA</strain>
        <tissue evidence="1">Liver</tissue>
    </source>
</reference>
<evidence type="ECO:0000313" key="2">
    <source>
        <dbReference type="Proteomes" id="UP001066276"/>
    </source>
</evidence>
<keyword evidence="2" id="KW-1185">Reference proteome</keyword>
<dbReference type="Proteomes" id="UP001066276">
    <property type="component" value="Chromosome 12"/>
</dbReference>
<accession>A0AAV7KTE3</accession>
<protein>
    <submittedName>
        <fullName evidence="1">Uncharacterized protein</fullName>
    </submittedName>
</protein>
<proteinExistence type="predicted"/>